<accession>I4EQZ8</accession>
<reference evidence="1 2" key="1">
    <citation type="journal article" date="2012" name="J. Bacteriol.">
        <title>Genome Sequence of Radiation-Resistant Modestobacter marinus Strain BC501, a Representative Actinobacterium That Thrives on Calcareous Stone Surfaces.</title>
        <authorList>
            <person name="Normand P."/>
            <person name="Gury J."/>
            <person name="Pujic P."/>
            <person name="Chouaia B."/>
            <person name="Crotti E."/>
            <person name="Brusetti L."/>
            <person name="Daffonchio D."/>
            <person name="Vacherie B."/>
            <person name="Barbe V."/>
            <person name="Medigue C."/>
            <person name="Calteau A."/>
            <person name="Ghodhbane-Gtari F."/>
            <person name="Essoussi I."/>
            <person name="Nouioui I."/>
            <person name="Abbassi-Ghozzi I."/>
            <person name="Gtari M."/>
        </authorList>
    </citation>
    <scope>NUCLEOTIDE SEQUENCE [LARGE SCALE GENOMIC DNA]</scope>
    <source>
        <strain evidence="2">BC 501</strain>
    </source>
</reference>
<dbReference type="HOGENOM" id="CLU_2735612_0_0_11"/>
<evidence type="ECO:0000313" key="1">
    <source>
        <dbReference type="EMBL" id="CCH85811.1"/>
    </source>
</evidence>
<dbReference type="eggNOG" id="COG1396">
    <property type="taxonomic scope" value="Bacteria"/>
</dbReference>
<sequence>MDVDCAPDSIPAGEVAEIDTSTPHWFTSLGPRPAEVLAPLGTQGERMRLRVRARSGYRSLGPTAAGTPLSG</sequence>
<protein>
    <submittedName>
        <fullName evidence="1">Transcriptional regulator, XRE family</fullName>
    </submittedName>
</protein>
<gene>
    <name evidence="1" type="ordered locus">MODMU_0353</name>
</gene>
<dbReference type="EMBL" id="FO203431">
    <property type="protein sequence ID" value="CCH85811.1"/>
    <property type="molecule type" value="Genomic_DNA"/>
</dbReference>
<dbReference type="Proteomes" id="UP000006461">
    <property type="component" value="Chromosome"/>
</dbReference>
<keyword evidence="2" id="KW-1185">Reference proteome</keyword>
<evidence type="ECO:0000313" key="2">
    <source>
        <dbReference type="Proteomes" id="UP000006461"/>
    </source>
</evidence>
<organism evidence="1 2">
    <name type="scientific">Modestobacter italicus (strain DSM 44449 / CECT 9708 / BC 501)</name>
    <dbReference type="NCBI Taxonomy" id="2732864"/>
    <lineage>
        <taxon>Bacteria</taxon>
        <taxon>Bacillati</taxon>
        <taxon>Actinomycetota</taxon>
        <taxon>Actinomycetes</taxon>
        <taxon>Geodermatophilales</taxon>
        <taxon>Geodermatophilaceae</taxon>
        <taxon>Modestobacter</taxon>
    </lineage>
</organism>
<dbReference type="KEGG" id="mmar:MODMU_0353"/>
<name>I4EQZ8_MODI5</name>
<dbReference type="AlphaFoldDB" id="I4EQZ8"/>
<proteinExistence type="predicted"/>